<feature type="region of interest" description="Disordered" evidence="1">
    <location>
        <begin position="110"/>
        <end position="129"/>
    </location>
</feature>
<dbReference type="PATRIC" id="fig|1432562.3.peg.1352"/>
<name>A0A0M2SQ45_9STAP</name>
<dbReference type="RefSeq" id="WP_046514770.1">
    <property type="nucleotide sequence ID" value="NZ_LAYZ01000003.1"/>
</dbReference>
<evidence type="ECO:0000313" key="2">
    <source>
        <dbReference type="EMBL" id="KKK34730.1"/>
    </source>
</evidence>
<gene>
    <name evidence="2" type="ORF">WN59_06790</name>
</gene>
<sequence length="129" mass="15244">MNYFELYDDQEAVLNRIEQLKDEDYYEEDIHLIGRDDMEFKALDYTEVNFHAHATHERGLREILSNNEPAERFLNNFELGEDEIEKYLFKVSEGNYLIYYDDDVLQTRAEEAEGTAASSEADLTDNDDR</sequence>
<reference evidence="2 3" key="1">
    <citation type="submission" date="2015-04" db="EMBL/GenBank/DDBJ databases">
        <title>Taxonomic description and genome sequence of Salinicoccus sediminis sp. nov., a novel hyper halotolerant bacterium isolated from marine sediment.</title>
        <authorList>
            <person name="Mathan Kumar R."/>
            <person name="Kaur G."/>
            <person name="Kumar N."/>
            <person name="Kumar A."/>
            <person name="Singh N.K."/>
            <person name="Kaur N."/>
            <person name="Mayilraj S."/>
        </authorList>
    </citation>
    <scope>NUCLEOTIDE SEQUENCE [LARGE SCALE GENOMIC DNA]</scope>
    <source>
        <strain evidence="2 3">SV-16</strain>
    </source>
</reference>
<evidence type="ECO:0000256" key="1">
    <source>
        <dbReference type="SAM" id="MobiDB-lite"/>
    </source>
</evidence>
<protein>
    <submittedName>
        <fullName evidence="2">Uncharacterized protein</fullName>
    </submittedName>
</protein>
<dbReference type="AlphaFoldDB" id="A0A0M2SQ45"/>
<dbReference type="Proteomes" id="UP000034287">
    <property type="component" value="Unassembled WGS sequence"/>
</dbReference>
<dbReference type="EMBL" id="LAYZ01000003">
    <property type="protein sequence ID" value="KKK34730.1"/>
    <property type="molecule type" value="Genomic_DNA"/>
</dbReference>
<accession>A0A0M2SQ45</accession>
<evidence type="ECO:0000313" key="3">
    <source>
        <dbReference type="Proteomes" id="UP000034287"/>
    </source>
</evidence>
<dbReference type="OrthoDB" id="2389759at2"/>
<organism evidence="2 3">
    <name type="scientific">Salinicoccus sediminis</name>
    <dbReference type="NCBI Taxonomy" id="1432562"/>
    <lineage>
        <taxon>Bacteria</taxon>
        <taxon>Bacillati</taxon>
        <taxon>Bacillota</taxon>
        <taxon>Bacilli</taxon>
        <taxon>Bacillales</taxon>
        <taxon>Staphylococcaceae</taxon>
        <taxon>Salinicoccus</taxon>
    </lineage>
</organism>
<keyword evidence="3" id="KW-1185">Reference proteome</keyword>
<comment type="caution">
    <text evidence="2">The sequence shown here is derived from an EMBL/GenBank/DDBJ whole genome shotgun (WGS) entry which is preliminary data.</text>
</comment>
<proteinExistence type="predicted"/>